<name>A0A9Q0S0M3_9DIPT</name>
<accession>A0A9Q0S0M3</accession>
<sequence length="148" mass="16647">MLLYAGSGCENSISKWQLQFVIVLLAFTQMCQGFSSVFNSMRRTDGSSEATYHFTKVNHYEPVTEPIIYANGYGDKDEMIVGFSNMIVFAKFENDKHFVIRVNEDLDEDIGNVSHFLTDDDSGELFDIVTLKPTTTSTTTTHPYTSDG</sequence>
<dbReference type="Proteomes" id="UP001151699">
    <property type="component" value="Chromosome X"/>
</dbReference>
<comment type="caution">
    <text evidence="1">The sequence shown here is derived from an EMBL/GenBank/DDBJ whole genome shotgun (WGS) entry which is preliminary data.</text>
</comment>
<dbReference type="AlphaFoldDB" id="A0A9Q0S0M3"/>
<proteinExistence type="predicted"/>
<evidence type="ECO:0000313" key="1">
    <source>
        <dbReference type="EMBL" id="KAJ6639932.1"/>
    </source>
</evidence>
<gene>
    <name evidence="1" type="ORF">Bhyg_12679</name>
</gene>
<keyword evidence="2" id="KW-1185">Reference proteome</keyword>
<evidence type="ECO:0000313" key="2">
    <source>
        <dbReference type="Proteomes" id="UP001151699"/>
    </source>
</evidence>
<reference evidence="1" key="1">
    <citation type="submission" date="2022-07" db="EMBL/GenBank/DDBJ databases">
        <authorList>
            <person name="Trinca V."/>
            <person name="Uliana J.V.C."/>
            <person name="Torres T.T."/>
            <person name="Ward R.J."/>
            <person name="Monesi N."/>
        </authorList>
    </citation>
    <scope>NUCLEOTIDE SEQUENCE</scope>
    <source>
        <strain evidence="1">HSMRA1968</strain>
        <tissue evidence="1">Whole embryos</tissue>
    </source>
</reference>
<dbReference type="OrthoDB" id="10304972at2759"/>
<organism evidence="1 2">
    <name type="scientific">Pseudolycoriella hygida</name>
    <dbReference type="NCBI Taxonomy" id="35572"/>
    <lineage>
        <taxon>Eukaryota</taxon>
        <taxon>Metazoa</taxon>
        <taxon>Ecdysozoa</taxon>
        <taxon>Arthropoda</taxon>
        <taxon>Hexapoda</taxon>
        <taxon>Insecta</taxon>
        <taxon>Pterygota</taxon>
        <taxon>Neoptera</taxon>
        <taxon>Endopterygota</taxon>
        <taxon>Diptera</taxon>
        <taxon>Nematocera</taxon>
        <taxon>Sciaroidea</taxon>
        <taxon>Sciaridae</taxon>
        <taxon>Pseudolycoriella</taxon>
    </lineage>
</organism>
<protein>
    <submittedName>
        <fullName evidence="1">Uncharacterized protein</fullName>
    </submittedName>
</protein>
<dbReference type="EMBL" id="WJQU01000003">
    <property type="protein sequence ID" value="KAJ6639932.1"/>
    <property type="molecule type" value="Genomic_DNA"/>
</dbReference>